<proteinExistence type="predicted"/>
<accession>A0A2R5G0A4</accession>
<evidence type="ECO:0000313" key="2">
    <source>
        <dbReference type="Proteomes" id="UP000245124"/>
    </source>
</evidence>
<comment type="caution">
    <text evidence="1">The sequence shown here is derived from an EMBL/GenBank/DDBJ whole genome shotgun (WGS) entry which is preliminary data.</text>
</comment>
<evidence type="ECO:0000313" key="1">
    <source>
        <dbReference type="EMBL" id="GBG23138.1"/>
    </source>
</evidence>
<name>A0A2R5G0A4_NOSCO</name>
<dbReference type="AlphaFoldDB" id="A0A2R5G0A4"/>
<dbReference type="Proteomes" id="UP000245124">
    <property type="component" value="Unassembled WGS sequence"/>
</dbReference>
<reference evidence="1 2" key="1">
    <citation type="submission" date="2017-06" db="EMBL/GenBank/DDBJ databases">
        <title>Genome sequencing of cyanobaciteial culture collection at National Institute for Environmental Studies (NIES).</title>
        <authorList>
            <person name="Hirose Y."/>
            <person name="Shimura Y."/>
            <person name="Fujisawa T."/>
            <person name="Nakamura Y."/>
            <person name="Kawachi M."/>
        </authorList>
    </citation>
    <scope>NUCLEOTIDE SEQUENCE [LARGE SCALE GENOMIC DNA]</scope>
    <source>
        <strain evidence="1 2">NIES-4072</strain>
    </source>
</reference>
<protein>
    <submittedName>
        <fullName evidence="1">Uncharacterized protein</fullName>
    </submittedName>
</protein>
<dbReference type="EMBL" id="BDUD01000002">
    <property type="protein sequence ID" value="GBG23138.1"/>
    <property type="molecule type" value="Genomic_DNA"/>
</dbReference>
<keyword evidence="2" id="KW-1185">Reference proteome</keyword>
<organism evidence="1 2">
    <name type="scientific">Nostoc commune NIES-4072</name>
    <dbReference type="NCBI Taxonomy" id="2005467"/>
    <lineage>
        <taxon>Bacteria</taxon>
        <taxon>Bacillati</taxon>
        <taxon>Cyanobacteriota</taxon>
        <taxon>Cyanophyceae</taxon>
        <taxon>Nostocales</taxon>
        <taxon>Nostocaceae</taxon>
        <taxon>Nostoc</taxon>
    </lineage>
</organism>
<gene>
    <name evidence="1" type="ORF">NIES4072_68500</name>
</gene>
<sequence length="69" mass="7751">MAMAPVEERETLASILTYGTRTPRTPNGSEKIGDDWNDLSLFKAKPEEFDLQGTLDQNNCQFAFSPIRS</sequence>